<name>A0A1H8VDV3_9HYPH</name>
<reference evidence="5" key="1">
    <citation type="submission" date="2016-10" db="EMBL/GenBank/DDBJ databases">
        <authorList>
            <person name="Wibberg D."/>
        </authorList>
    </citation>
    <scope>NUCLEOTIDE SEQUENCE [LARGE SCALE GENOMIC DNA]</scope>
</reference>
<dbReference type="Gene3D" id="3.30.70.1230">
    <property type="entry name" value="Nucleotide cyclase"/>
    <property type="match status" value="1"/>
</dbReference>
<dbReference type="EMBL" id="FNXB01000052">
    <property type="protein sequence ID" value="SEI18641.1"/>
    <property type="molecule type" value="Genomic_DNA"/>
</dbReference>
<dbReference type="PROSITE" id="PS50125">
    <property type="entry name" value="GUANYLATE_CYCLASE_2"/>
    <property type="match status" value="1"/>
</dbReference>
<sequence length="643" mass="69989">MMSTPALDRKLLAILAADMVGYSKAMEADEAGTIKRLKDIRAELINPAISERHGTVIKLMGDGALVAFDSVVDAVACAAEFQNSVAARNAGLPEPERIVFRVGINLGDVALVDGDVYGDGVNVAARLEHLAEPGGVMVSGTAYDHLQGKLDWPLDFAGNQQVKNISRPVRMYRLRLDGKRARRPFLGMIPRWAKPAAAAIVALALAGTGVWWFLQPEPLSGKPSVAVLPFDNYGGDEASGRLADGLTEDIITDLARFPEFEVVARNSTEVFKGTPVDARQVASALHVGFVLEGSIQRQSGRVRITAQLIDAKTGHHLWSENWDRPAEDVFAVQTEIAEQVANRLGGGVGLIQEAGRAAAKRKRPEILNAYDYYLLGSEKIEKLTKADDQEAITLLNRAVELDPGLARAWVELYHAHDLMGVFGVDPESNRKTAADVAERAVRLDPSDAEAHAVFGMSLANKGDMGRAKSELDTALRLAPGSSEILTFYTGFAARFGEPERGAQMVDQVMRLDPNYPMWASNFFAPAYFMAGRYEDAVKMLERMTPNNYQKWTWVVRSSSLAALGRTDEANASVIEALKQHPDLTVESMINEPGLSTMERSRFIETMPLAGFPACAKHEALAKFAKPVRLPECEAGKANPLGQP</sequence>
<evidence type="ECO:0000313" key="5">
    <source>
        <dbReference type="Proteomes" id="UP000183063"/>
    </source>
</evidence>
<dbReference type="SUPFAM" id="SSF48452">
    <property type="entry name" value="TPR-like"/>
    <property type="match status" value="1"/>
</dbReference>
<dbReference type="AlphaFoldDB" id="A0A1H8VDV3"/>
<evidence type="ECO:0000313" key="4">
    <source>
        <dbReference type="EMBL" id="SEP13626.1"/>
    </source>
</evidence>
<dbReference type="Gene3D" id="1.25.40.10">
    <property type="entry name" value="Tetratricopeptide repeat domain"/>
    <property type="match status" value="1"/>
</dbReference>
<evidence type="ECO:0000313" key="3">
    <source>
        <dbReference type="EMBL" id="SEI18641.1"/>
    </source>
</evidence>
<keyword evidence="6" id="KW-1185">Reference proteome</keyword>
<dbReference type="GO" id="GO:0004016">
    <property type="term" value="F:adenylate cyclase activity"/>
    <property type="evidence" value="ECO:0007669"/>
    <property type="project" value="UniProtKB-ARBA"/>
</dbReference>
<feature type="domain" description="Guanylate cyclase" evidence="2">
    <location>
        <begin position="13"/>
        <end position="128"/>
    </location>
</feature>
<dbReference type="InterPro" id="IPR050697">
    <property type="entry name" value="Adenylyl/Guanylyl_Cyclase_3/4"/>
</dbReference>
<dbReference type="GO" id="GO:0035556">
    <property type="term" value="P:intracellular signal transduction"/>
    <property type="evidence" value="ECO:0007669"/>
    <property type="project" value="InterPro"/>
</dbReference>
<dbReference type="SUPFAM" id="SSF55073">
    <property type="entry name" value="Nucleotide cyclase"/>
    <property type="match status" value="1"/>
</dbReference>
<evidence type="ECO:0000313" key="6">
    <source>
        <dbReference type="Proteomes" id="UP000198939"/>
    </source>
</evidence>
<dbReference type="Gene3D" id="3.40.50.10070">
    <property type="entry name" value="TolB, N-terminal domain"/>
    <property type="match status" value="1"/>
</dbReference>
<keyword evidence="1" id="KW-0812">Transmembrane</keyword>
<dbReference type="STRING" id="501024.RTCCBAU85039_5953"/>
<evidence type="ECO:0000259" key="2">
    <source>
        <dbReference type="PROSITE" id="PS50125"/>
    </source>
</evidence>
<dbReference type="Proteomes" id="UP000183063">
    <property type="component" value="Unassembled WGS sequence"/>
</dbReference>
<dbReference type="PANTHER" id="PTHR43081:SF19">
    <property type="entry name" value="PH-SENSITIVE ADENYLATE CYCLASE RV1264"/>
    <property type="match status" value="1"/>
</dbReference>
<accession>A0A1H8VDV3</accession>
<reference evidence="3" key="3">
    <citation type="submission" date="2016-10" db="EMBL/GenBank/DDBJ databases">
        <authorList>
            <person name="de Groot N.N."/>
        </authorList>
    </citation>
    <scope>NUCLEOTIDE SEQUENCE [LARGE SCALE GENOMIC DNA]</scope>
    <source>
        <strain evidence="3">CCBAU85039</strain>
    </source>
</reference>
<dbReference type="SUPFAM" id="SSF52964">
    <property type="entry name" value="TolB, N-terminal domain"/>
    <property type="match status" value="1"/>
</dbReference>
<dbReference type="InterPro" id="IPR011990">
    <property type="entry name" value="TPR-like_helical_dom_sf"/>
</dbReference>
<dbReference type="InterPro" id="IPR001054">
    <property type="entry name" value="A/G_cyclase"/>
</dbReference>
<dbReference type="InterPro" id="IPR029787">
    <property type="entry name" value="Nucleotide_cyclase"/>
</dbReference>
<dbReference type="CDD" id="cd07302">
    <property type="entry name" value="CHD"/>
    <property type="match status" value="1"/>
</dbReference>
<dbReference type="PANTHER" id="PTHR43081">
    <property type="entry name" value="ADENYLATE CYCLASE, TERMINAL-DIFFERENTIATION SPECIFIC-RELATED"/>
    <property type="match status" value="1"/>
</dbReference>
<evidence type="ECO:0000256" key="1">
    <source>
        <dbReference type="SAM" id="Phobius"/>
    </source>
</evidence>
<feature type="transmembrane region" description="Helical" evidence="1">
    <location>
        <begin position="192"/>
        <end position="214"/>
    </location>
</feature>
<keyword evidence="1" id="KW-1133">Transmembrane helix</keyword>
<dbReference type="Proteomes" id="UP000198939">
    <property type="component" value="Unassembled WGS sequence"/>
</dbReference>
<dbReference type="EMBL" id="FOCV01000041">
    <property type="protein sequence ID" value="SEP13626.1"/>
    <property type="molecule type" value="Genomic_DNA"/>
</dbReference>
<organism evidence="3 5">
    <name type="scientific">Rhizobium tibeticum</name>
    <dbReference type="NCBI Taxonomy" id="501024"/>
    <lineage>
        <taxon>Bacteria</taxon>
        <taxon>Pseudomonadati</taxon>
        <taxon>Pseudomonadota</taxon>
        <taxon>Alphaproteobacteria</taxon>
        <taxon>Hyphomicrobiales</taxon>
        <taxon>Rhizobiaceae</taxon>
        <taxon>Rhizobium/Agrobacterium group</taxon>
        <taxon>Rhizobium</taxon>
    </lineage>
</organism>
<dbReference type="GO" id="GO:0006171">
    <property type="term" value="P:cAMP biosynthetic process"/>
    <property type="evidence" value="ECO:0007669"/>
    <property type="project" value="TreeGrafter"/>
</dbReference>
<dbReference type="Pfam" id="PF00211">
    <property type="entry name" value="Guanylate_cyc"/>
    <property type="match status" value="1"/>
</dbReference>
<proteinExistence type="predicted"/>
<keyword evidence="1" id="KW-0472">Membrane</keyword>
<gene>
    <name evidence="3" type="ORF">RTCCBAU85039_5953</name>
    <name evidence="4" type="ORF">SAMN05216228_104157</name>
</gene>
<reference evidence="4 6" key="2">
    <citation type="submission" date="2016-10" db="EMBL/GenBank/DDBJ databases">
        <authorList>
            <person name="Varghese N."/>
            <person name="Submissions S."/>
        </authorList>
    </citation>
    <scope>NUCLEOTIDE SEQUENCE [LARGE SCALE GENOMIC DNA]</scope>
    <source>
        <strain evidence="4 6">CGMCC 1.7071</strain>
    </source>
</reference>
<protein>
    <submittedName>
        <fullName evidence="3">Invasion protein regulator</fullName>
    </submittedName>
    <submittedName>
        <fullName evidence="4">TolB amino-terminal domain-containing protein</fullName>
    </submittedName>
</protein>